<dbReference type="RefSeq" id="WP_166986979.1">
    <property type="nucleotide sequence ID" value="NZ_CP061169.1"/>
</dbReference>
<gene>
    <name evidence="3" type="ORF">HCR76_15985</name>
</gene>
<accession>A0ABX6YIT3</accession>
<dbReference type="EMBL" id="CP061169">
    <property type="protein sequence ID" value="QPZ38265.1"/>
    <property type="molecule type" value="Genomic_DNA"/>
</dbReference>
<dbReference type="SMART" id="SM00822">
    <property type="entry name" value="PKS_KR"/>
    <property type="match status" value="1"/>
</dbReference>
<dbReference type="InterPro" id="IPR057326">
    <property type="entry name" value="KR_dom"/>
</dbReference>
<dbReference type="PANTHER" id="PTHR42879:SF6">
    <property type="entry name" value="NADPH-DEPENDENT REDUCTASE BACG"/>
    <property type="match status" value="1"/>
</dbReference>
<dbReference type="PRINTS" id="PR00081">
    <property type="entry name" value="GDHRDH"/>
</dbReference>
<organism evidence="3 4">
    <name type="scientific">Paramicrobacterium chengjingii</name>
    <dbReference type="NCBI Taxonomy" id="2769067"/>
    <lineage>
        <taxon>Bacteria</taxon>
        <taxon>Bacillati</taxon>
        <taxon>Actinomycetota</taxon>
        <taxon>Actinomycetes</taxon>
        <taxon>Micrococcales</taxon>
        <taxon>Microbacteriaceae</taxon>
        <taxon>Paramicrobacterium</taxon>
    </lineage>
</organism>
<dbReference type="SUPFAM" id="SSF51735">
    <property type="entry name" value="NAD(P)-binding Rossmann-fold domains"/>
    <property type="match status" value="1"/>
</dbReference>
<dbReference type="InterPro" id="IPR050259">
    <property type="entry name" value="SDR"/>
</dbReference>
<dbReference type="InterPro" id="IPR002347">
    <property type="entry name" value="SDR_fam"/>
</dbReference>
<evidence type="ECO:0000313" key="3">
    <source>
        <dbReference type="EMBL" id="QPZ38265.1"/>
    </source>
</evidence>
<sequence>MPRIAFIAGGTSGIGRATAERLVRDGWAVAIGGRDHDRGRSVVSEVEAVSADSALLAVSLDTRDDESVSSAVADVIARYGALDAVVNCVGAAPSGTFDQISTAEWASAIDSKAIGAVRVMQAALPHLRASSAGRIVNVAGTAGKEPGAAMAVAGAANSAMLALTRAAATQLAPEGITVNAVAPGPTQTGRWDSLVAAASERDHLTVAEADEKLRSGMPTKRPTDPDEVAALIAFLLSPEAGHIMGAAIPVDGGQSKGY</sequence>
<feature type="domain" description="Ketoreductase" evidence="2">
    <location>
        <begin position="3"/>
        <end position="184"/>
    </location>
</feature>
<dbReference type="Pfam" id="PF13561">
    <property type="entry name" value="adh_short_C2"/>
    <property type="match status" value="1"/>
</dbReference>
<dbReference type="Proteomes" id="UP000662814">
    <property type="component" value="Chromosome"/>
</dbReference>
<reference evidence="3 4" key="1">
    <citation type="submission" date="2020-12" db="EMBL/GenBank/DDBJ databases">
        <title>Microbacterium sp. HY060.</title>
        <authorList>
            <person name="Zhou J."/>
        </authorList>
    </citation>
    <scope>NUCLEOTIDE SEQUENCE [LARGE SCALE GENOMIC DNA]</scope>
    <source>
        <strain evidence="3 4">HY60</strain>
    </source>
</reference>
<dbReference type="PANTHER" id="PTHR42879">
    <property type="entry name" value="3-OXOACYL-(ACYL-CARRIER-PROTEIN) REDUCTASE"/>
    <property type="match status" value="1"/>
</dbReference>
<evidence type="ECO:0000313" key="4">
    <source>
        <dbReference type="Proteomes" id="UP000662814"/>
    </source>
</evidence>
<comment type="similarity">
    <text evidence="1">Belongs to the short-chain dehydrogenases/reductases (SDR) family.</text>
</comment>
<evidence type="ECO:0000256" key="1">
    <source>
        <dbReference type="ARBA" id="ARBA00006484"/>
    </source>
</evidence>
<dbReference type="InterPro" id="IPR036291">
    <property type="entry name" value="NAD(P)-bd_dom_sf"/>
</dbReference>
<name>A0ABX6YIT3_9MICO</name>
<dbReference type="Gene3D" id="3.40.50.720">
    <property type="entry name" value="NAD(P)-binding Rossmann-like Domain"/>
    <property type="match status" value="1"/>
</dbReference>
<proteinExistence type="inferred from homology"/>
<evidence type="ECO:0000259" key="2">
    <source>
        <dbReference type="SMART" id="SM00822"/>
    </source>
</evidence>
<protein>
    <submittedName>
        <fullName evidence="3">SDR family oxidoreductase</fullName>
    </submittedName>
</protein>
<keyword evidence="4" id="KW-1185">Reference proteome</keyword>